<keyword evidence="4" id="KW-1185">Reference proteome</keyword>
<feature type="compositionally biased region" description="Low complexity" evidence="1">
    <location>
        <begin position="38"/>
        <end position="58"/>
    </location>
</feature>
<reference evidence="3" key="1">
    <citation type="submission" date="2022-11" db="EMBL/GenBank/DDBJ databases">
        <title>Minimal conservation of predation-associated metabolite biosynthetic gene clusters underscores biosynthetic potential of Myxococcota including descriptions for ten novel species: Archangium lansinium sp. nov., Myxococcus landrumus sp. nov., Nannocystis bai.</title>
        <authorList>
            <person name="Ahearne A."/>
            <person name="Stevens C."/>
            <person name="Dowd S."/>
        </authorList>
    </citation>
    <scope>NUCLEOTIDE SEQUENCE</scope>
    <source>
        <strain evidence="3">Fl3</strain>
    </source>
</reference>
<sequence>MSTRILALPLFLLLACGPKVGEDTDGPPVGSEPTDGKTTPGMLDSSSSSGTTSLGQTTADDPSAGTTGDPPGVSTSTSGVESTTLLFPVDLGGGECDPFADDCPEGQKCSAYGDPGENGWHFVKCVPIAPQPGQAGDPCTVSGEVNSGIDSCDEHLQCFWIDDELTGTCVPWCGGTPQDPTCADPESYCAVSGDSVLSLCLATCDPLGTDCPEGQVCVPVPIEDAFTCAPDLSLDEGQVFDPCEYANVCDPGLACVTADLAVECDPMAPNCCLPLCDLSQPNTCPGAGQECVPWFEDPAPKYENLGLCALPQ</sequence>
<feature type="signal peptide" evidence="2">
    <location>
        <begin position="1"/>
        <end position="21"/>
    </location>
</feature>
<evidence type="ECO:0000256" key="1">
    <source>
        <dbReference type="SAM" id="MobiDB-lite"/>
    </source>
</evidence>
<feature type="region of interest" description="Disordered" evidence="1">
    <location>
        <begin position="21"/>
        <end position="81"/>
    </location>
</feature>
<evidence type="ECO:0000313" key="4">
    <source>
        <dbReference type="Proteomes" id="UP001164459"/>
    </source>
</evidence>
<dbReference type="RefSeq" id="WP_269041397.1">
    <property type="nucleotide sequence ID" value="NZ_CP114040.1"/>
</dbReference>
<dbReference type="Proteomes" id="UP001164459">
    <property type="component" value="Chromosome"/>
</dbReference>
<feature type="compositionally biased region" description="Low complexity" evidence="1">
    <location>
        <begin position="72"/>
        <end position="81"/>
    </location>
</feature>
<gene>
    <name evidence="3" type="ORF">O0S08_23145</name>
</gene>
<dbReference type="PROSITE" id="PS51257">
    <property type="entry name" value="PROKAR_LIPOPROTEIN"/>
    <property type="match status" value="1"/>
</dbReference>
<protein>
    <submittedName>
        <fullName evidence="3">Uncharacterized protein</fullName>
    </submittedName>
</protein>
<name>A0ABY7HIA2_9BACT</name>
<feature type="chain" id="PRO_5046565771" evidence="2">
    <location>
        <begin position="22"/>
        <end position="312"/>
    </location>
</feature>
<evidence type="ECO:0000313" key="3">
    <source>
        <dbReference type="EMBL" id="WAS99036.1"/>
    </source>
</evidence>
<accession>A0ABY7HIA2</accession>
<organism evidence="3 4">
    <name type="scientific">Nannocystis punicea</name>
    <dbReference type="NCBI Taxonomy" id="2995304"/>
    <lineage>
        <taxon>Bacteria</taxon>
        <taxon>Pseudomonadati</taxon>
        <taxon>Myxococcota</taxon>
        <taxon>Polyangia</taxon>
        <taxon>Nannocystales</taxon>
        <taxon>Nannocystaceae</taxon>
        <taxon>Nannocystis</taxon>
    </lineage>
</organism>
<keyword evidence="2" id="KW-0732">Signal</keyword>
<proteinExistence type="predicted"/>
<dbReference type="EMBL" id="CP114040">
    <property type="protein sequence ID" value="WAS99036.1"/>
    <property type="molecule type" value="Genomic_DNA"/>
</dbReference>
<evidence type="ECO:0000256" key="2">
    <source>
        <dbReference type="SAM" id="SignalP"/>
    </source>
</evidence>